<feature type="domain" description="PP4R3 EVH1-like" evidence="5">
    <location>
        <begin position="133"/>
        <end position="232"/>
    </location>
</feature>
<proteinExistence type="predicted"/>
<evidence type="ECO:0000256" key="3">
    <source>
        <dbReference type="SAM" id="MobiDB-lite"/>
    </source>
</evidence>
<dbReference type="InterPro" id="IPR011993">
    <property type="entry name" value="PH-like_dom_sf"/>
</dbReference>
<evidence type="ECO:0000259" key="4">
    <source>
        <dbReference type="Pfam" id="PF04802"/>
    </source>
</evidence>
<reference evidence="6" key="1">
    <citation type="submission" date="2017-04" db="EMBL/GenBank/DDBJ databases">
        <title>Population genomics of picophytoplankton unveils novel chromosome hypervariability.</title>
        <authorList>
            <consortium name="DOE Joint Genome Institute"/>
            <person name="Blanc-Mathieu R."/>
            <person name="Krasovec M."/>
            <person name="Hebrard M."/>
            <person name="Yau S."/>
            <person name="Desgranges E."/>
            <person name="Martin J."/>
            <person name="Schackwitz W."/>
            <person name="Kuo A."/>
            <person name="Salin G."/>
            <person name="Donnadieu C."/>
            <person name="Desdevises Y."/>
            <person name="Sanchez-Ferandin S."/>
            <person name="Moreau H."/>
            <person name="Rivals E."/>
            <person name="Grigoriev I.V."/>
            <person name="Grimsley N."/>
            <person name="Eyre-Walker A."/>
            <person name="Piganeau G."/>
        </authorList>
    </citation>
    <scope>NUCLEOTIDE SEQUENCE [LARGE SCALE GENOMIC DNA]</scope>
    <source>
        <strain evidence="6">RCC 1115</strain>
    </source>
</reference>
<evidence type="ECO:0000256" key="1">
    <source>
        <dbReference type="ARBA" id="ARBA00004123"/>
    </source>
</evidence>
<feature type="region of interest" description="Disordered" evidence="3">
    <location>
        <begin position="822"/>
        <end position="909"/>
    </location>
</feature>
<evidence type="ECO:0000256" key="2">
    <source>
        <dbReference type="ARBA" id="ARBA00023242"/>
    </source>
</evidence>
<dbReference type="Pfam" id="PF22972">
    <property type="entry name" value="EVH1_PP4R3"/>
    <property type="match status" value="1"/>
</dbReference>
<organism evidence="6">
    <name type="scientific">Ostreococcus tauri</name>
    <name type="common">Marine green alga</name>
    <dbReference type="NCBI Taxonomy" id="70448"/>
    <lineage>
        <taxon>Eukaryota</taxon>
        <taxon>Viridiplantae</taxon>
        <taxon>Chlorophyta</taxon>
        <taxon>Mamiellophyceae</taxon>
        <taxon>Mamiellales</taxon>
        <taxon>Bathycoccaceae</taxon>
        <taxon>Ostreococcus</taxon>
    </lineage>
</organism>
<dbReference type="AlphaFoldDB" id="A0A1Y5IEK1"/>
<dbReference type="InterPro" id="IPR051137">
    <property type="entry name" value="PP4R3-like"/>
</dbReference>
<dbReference type="GO" id="GO:0072542">
    <property type="term" value="F:protein phosphatase activator activity"/>
    <property type="evidence" value="ECO:0007669"/>
    <property type="project" value="TreeGrafter"/>
</dbReference>
<feature type="region of interest" description="Disordered" evidence="3">
    <location>
        <begin position="944"/>
        <end position="989"/>
    </location>
</feature>
<dbReference type="Pfam" id="PF04802">
    <property type="entry name" value="PP4R3"/>
    <property type="match status" value="1"/>
</dbReference>
<dbReference type="PANTHER" id="PTHR23318">
    <property type="entry name" value="ATP SYNTHASE GAMMA-RELATED"/>
    <property type="match status" value="1"/>
</dbReference>
<feature type="domain" description="Serine/threonine-protein phosphatase 4 regulatory subunit 3-like central" evidence="4">
    <location>
        <begin position="307"/>
        <end position="786"/>
    </location>
</feature>
<comment type="subcellular location">
    <subcellularLocation>
        <location evidence="1">Nucleus</location>
    </subcellularLocation>
</comment>
<accession>A0A1Y5IEK1</accession>
<dbReference type="InterPro" id="IPR016024">
    <property type="entry name" value="ARM-type_fold"/>
</dbReference>
<feature type="compositionally biased region" description="Polar residues" evidence="3">
    <location>
        <begin position="944"/>
        <end position="953"/>
    </location>
</feature>
<keyword evidence="2" id="KW-0539">Nucleus</keyword>
<sequence length="989" mass="111951">MFTSFFLMAVKKGPNARGGLVWKTHAFYKMSQTRQRNAAKNTKLIREVDETLKRAAALDPARAAAAVTMESVQGGDADGADETTVPENGFEFSVEDVARANANAVGDASTSPTVAPNLGGATGDDGKMNAMARVKLYRLNDRGHWDDKGTGFASCEYLEQSSSIGLVVMSEQNQEPLLVHRISQERNFYSRQECETIISWLDPELGADIALSFQEGVGCNFIWEQINSVQRSYSQQGAGALGDNDDSKLMAMDTGSEFQVFQFEPERGGFLGVGDAQVYMRMGRNAQIEPLPEPELGNLEKLLILITSGSHFARERIPLQIMSSQDYLPRLFELFRQCEDVDDIESLHLFYAIFRGLVNLNDPNLYEILLREQNVFDFVGTLEYDPEQLERVHHRQFLKENVVFKEVVPINNKLIREKIHQTCRLGYLKDAILPRVLDDAAFSTLTTMMMCNNVEVVQALHDEPEFFAELFKRLNESKPGEEDWNDLVGFLQELCTLARHLQNQPRLQVFATLEKHGLYDVLTDILVHGDEYSQLKAADVLMSSLQNDPLVLRKFMVEQDAQKPEQNMFSQLVRMFLTGTDGIQATYLEILLFLTDPETMEGTQPEKDKLLEIFYDKHMESIVARITLGKVDIGDKDSEVGERVPAWSLTKIIDLMIFLVQNHAYRIKYFMLRNHVLQHVLQLTERREKYVVVSAVRFLRACVSLKDEFYNRYLIKSNAFEPVMQVFKRNGDRYNLLNSVVLELVDFIRRENIRGLIHHLVEKYESWFEEVYYVDTFRLLKLRYQQGMGPATIDLPAGMMLPGVGVSPRAYGREEIAAAQALSEQRARRDSSMSKDEEDYFESDDDPASDAVVEQMPHHSPPVLHFQGSRFVPPPLQHSVFTDEVDTGPTHGELGKRGRSMSPPPCGTDFLASGEACEQLKRSKPVIASPAEESLTAAQRNAFKAQTTQNVAEENSEETPEEKQPETDVKQTANPTSSWVTVDESSEKS</sequence>
<dbReference type="InterPro" id="IPR055236">
    <property type="entry name" value="EVH1_PP4R3"/>
</dbReference>
<dbReference type="GO" id="GO:0005654">
    <property type="term" value="C:nucleoplasm"/>
    <property type="evidence" value="ECO:0007669"/>
    <property type="project" value="TreeGrafter"/>
</dbReference>
<dbReference type="eggNOG" id="KOG2175">
    <property type="taxonomic scope" value="Eukaryota"/>
</dbReference>
<dbReference type="PANTHER" id="PTHR23318:SF0">
    <property type="entry name" value="SERINE_THREONINE-PROTEIN PHOSPHATASE 4 REGULATORY SUBUNIT 3"/>
    <property type="match status" value="1"/>
</dbReference>
<dbReference type="SUPFAM" id="SSF48371">
    <property type="entry name" value="ARM repeat"/>
    <property type="match status" value="1"/>
</dbReference>
<feature type="compositionally biased region" description="Basic and acidic residues" evidence="3">
    <location>
        <begin position="825"/>
        <end position="835"/>
    </location>
</feature>
<dbReference type="EMBL" id="KZ155789">
    <property type="protein sequence ID" value="OUS45532.1"/>
    <property type="molecule type" value="Genomic_DNA"/>
</dbReference>
<dbReference type="Proteomes" id="UP000195557">
    <property type="component" value="Unassembled WGS sequence"/>
</dbReference>
<protein>
    <submittedName>
        <fullName evidence="6">Component of IIS longevity pathway SMK-1-domain-containing protein</fullName>
    </submittedName>
</protein>
<dbReference type="SUPFAM" id="SSF50729">
    <property type="entry name" value="PH domain-like"/>
    <property type="match status" value="1"/>
</dbReference>
<dbReference type="GO" id="GO:0030289">
    <property type="term" value="C:protein phosphatase 4 complex"/>
    <property type="evidence" value="ECO:0007669"/>
    <property type="project" value="TreeGrafter"/>
</dbReference>
<evidence type="ECO:0000313" key="6">
    <source>
        <dbReference type="EMBL" id="OUS45532.1"/>
    </source>
</evidence>
<dbReference type="InterPro" id="IPR006887">
    <property type="entry name" value="P4R3-like_central_dom"/>
</dbReference>
<feature type="compositionally biased region" description="Acidic residues" evidence="3">
    <location>
        <begin position="836"/>
        <end position="848"/>
    </location>
</feature>
<name>A0A1Y5IEK1_OSTTA</name>
<feature type="compositionally biased region" description="Polar residues" evidence="3">
    <location>
        <begin position="970"/>
        <end position="980"/>
    </location>
</feature>
<evidence type="ECO:0000259" key="5">
    <source>
        <dbReference type="Pfam" id="PF22972"/>
    </source>
</evidence>
<dbReference type="Gene3D" id="2.30.29.30">
    <property type="entry name" value="Pleckstrin-homology domain (PH domain)/Phosphotyrosine-binding domain (PTB)"/>
    <property type="match status" value="1"/>
</dbReference>
<gene>
    <name evidence="6" type="ORF">BE221DRAFT_148622</name>
</gene>